<feature type="domain" description="Cas10/Cmr2 second palm" evidence="3">
    <location>
        <begin position="190"/>
        <end position="339"/>
    </location>
</feature>
<evidence type="ECO:0000313" key="5">
    <source>
        <dbReference type="Proteomes" id="UP000653904"/>
    </source>
</evidence>
<dbReference type="InterPro" id="IPR043128">
    <property type="entry name" value="Rev_trsase/Diguanyl_cyclase"/>
</dbReference>
<dbReference type="GO" id="GO:0051607">
    <property type="term" value="P:defense response to virus"/>
    <property type="evidence" value="ECO:0007669"/>
    <property type="project" value="UniProtKB-KW"/>
</dbReference>
<dbReference type="GO" id="GO:0000166">
    <property type="term" value="F:nucleotide binding"/>
    <property type="evidence" value="ECO:0007669"/>
    <property type="project" value="UniProtKB-KW"/>
</dbReference>
<dbReference type="Pfam" id="PF22335">
    <property type="entry name" value="Cas10-Cmr2_palm2"/>
    <property type="match status" value="1"/>
</dbReference>
<evidence type="ECO:0000313" key="4">
    <source>
        <dbReference type="EMBL" id="MBC5656535.1"/>
    </source>
</evidence>
<dbReference type="Proteomes" id="UP000653904">
    <property type="component" value="Unassembled WGS sequence"/>
</dbReference>
<sequence>MRQLMILEVSQKQAYIFESTKLKENVERSEEICRVTDPAYFELAAKRSGLAFDKEKNVVYSGGGHTVLEFPDRESAEKFAYAISSRVRREYPELEYFIKTMEYDESKGAGENLFRLSQELEKKKSVRAASFHQGSFGVEEKDSNLRRAKVITGRVDKIEMPTEHEYVPEGYVMPYKLEELGVSKDDSSFVAIVHIDGNGMGKRVENLRTKCKDLSWEEYKKTLRSFSDAIDADFKTAFRGMLDEIGEQIPALVDAGLNLKNRSFPVRKLILAGDDVCFVTEGRIGLEAARIFIEKLSALENAVDHQKYTACAGVAIVHQKYPFYKAYELSEMLCSNAKRFLASYDDRIKDSGTKGCAIDWHIEFGEIIDDLAEMRQKYETEDGGTLELRPYMLCAEPELWKLEKVRRYRSFKKLLSMLLDKKEVYARGKIKELRGVLKEGEKATEYYLQSSLMDILNLDIFEDHKLEEQLRQIGTGSGLERRAFLDIDGKKHSLYFDAVEMLDTFIGLKEKGEQA</sequence>
<keyword evidence="2" id="KW-0051">Antiviral defense</keyword>
<evidence type="ECO:0000259" key="3">
    <source>
        <dbReference type="Pfam" id="PF22335"/>
    </source>
</evidence>
<name>A0AAW3X5P2_9CLOT</name>
<evidence type="ECO:0000256" key="2">
    <source>
        <dbReference type="ARBA" id="ARBA00023118"/>
    </source>
</evidence>
<keyword evidence="1" id="KW-0547">Nucleotide-binding</keyword>
<protein>
    <recommendedName>
        <fullName evidence="3">Cas10/Cmr2 second palm domain-containing protein</fullName>
    </recommendedName>
</protein>
<reference evidence="4 5" key="1">
    <citation type="submission" date="2020-08" db="EMBL/GenBank/DDBJ databases">
        <title>Genome public.</title>
        <authorList>
            <person name="Liu C."/>
            <person name="Sun Q."/>
        </authorList>
    </citation>
    <scope>NUCLEOTIDE SEQUENCE [LARGE SCALE GENOMIC DNA]</scope>
    <source>
        <strain evidence="4 5">BX14</strain>
    </source>
</reference>
<evidence type="ECO:0000256" key="1">
    <source>
        <dbReference type="ARBA" id="ARBA00022741"/>
    </source>
</evidence>
<dbReference type="InterPro" id="IPR054767">
    <property type="entry name" value="Cas10-Cmr2_palm2"/>
</dbReference>
<dbReference type="AlphaFoldDB" id="A0AAW3X5P2"/>
<proteinExistence type="predicted"/>
<dbReference type="EMBL" id="JACOOW010000006">
    <property type="protein sequence ID" value="MBC5656535.1"/>
    <property type="molecule type" value="Genomic_DNA"/>
</dbReference>
<dbReference type="RefSeq" id="WP_118652368.1">
    <property type="nucleotide sequence ID" value="NZ_JACOOW010000006.1"/>
</dbReference>
<keyword evidence="5" id="KW-1185">Reference proteome</keyword>
<organism evidence="4 5">
    <name type="scientific">Clostridium segne</name>
    <dbReference type="NCBI Taxonomy" id="2763038"/>
    <lineage>
        <taxon>Bacteria</taxon>
        <taxon>Bacillati</taxon>
        <taxon>Bacillota</taxon>
        <taxon>Clostridia</taxon>
        <taxon>Eubacteriales</taxon>
        <taxon>Clostridiaceae</taxon>
        <taxon>Clostridium</taxon>
    </lineage>
</organism>
<accession>A0AAW3X5P2</accession>
<dbReference type="Gene3D" id="3.30.70.270">
    <property type="match status" value="1"/>
</dbReference>
<gene>
    <name evidence="4" type="ORF">H8S19_05535</name>
</gene>
<comment type="caution">
    <text evidence="4">The sequence shown here is derived from an EMBL/GenBank/DDBJ whole genome shotgun (WGS) entry which is preliminary data.</text>
</comment>